<dbReference type="OrthoDB" id="2431049at2759"/>
<organism evidence="4 5">
    <name type="scientific">Coniochaeta pulveracea</name>
    <dbReference type="NCBI Taxonomy" id="177199"/>
    <lineage>
        <taxon>Eukaryota</taxon>
        <taxon>Fungi</taxon>
        <taxon>Dikarya</taxon>
        <taxon>Ascomycota</taxon>
        <taxon>Pezizomycotina</taxon>
        <taxon>Sordariomycetes</taxon>
        <taxon>Sordariomycetidae</taxon>
        <taxon>Coniochaetales</taxon>
        <taxon>Coniochaetaceae</taxon>
        <taxon>Coniochaeta</taxon>
    </lineage>
</organism>
<dbReference type="GO" id="GO:0005730">
    <property type="term" value="C:nucleolus"/>
    <property type="evidence" value="ECO:0007669"/>
    <property type="project" value="TreeGrafter"/>
</dbReference>
<dbReference type="EMBL" id="QVQW01000003">
    <property type="protein sequence ID" value="RKU48923.1"/>
    <property type="molecule type" value="Genomic_DNA"/>
</dbReference>
<gene>
    <name evidence="4" type="ORF">DL546_009068</name>
</gene>
<evidence type="ECO:0000256" key="1">
    <source>
        <dbReference type="SAM" id="Coils"/>
    </source>
</evidence>
<dbReference type="STRING" id="177199.A0A420YLZ3"/>
<evidence type="ECO:0000259" key="3">
    <source>
        <dbReference type="Pfam" id="PF12539"/>
    </source>
</evidence>
<feature type="region of interest" description="Disordered" evidence="2">
    <location>
        <begin position="572"/>
        <end position="592"/>
    </location>
</feature>
<feature type="compositionally biased region" description="Low complexity" evidence="2">
    <location>
        <begin position="48"/>
        <end position="81"/>
    </location>
</feature>
<dbReference type="GO" id="GO:0045144">
    <property type="term" value="P:meiotic sister chromatid segregation"/>
    <property type="evidence" value="ECO:0007669"/>
    <property type="project" value="TreeGrafter"/>
</dbReference>
<dbReference type="GO" id="GO:0051315">
    <property type="term" value="P:attachment of mitotic spindle microtubules to kinetochore"/>
    <property type="evidence" value="ECO:0007669"/>
    <property type="project" value="TreeGrafter"/>
</dbReference>
<dbReference type="PANTHER" id="PTHR28006:SF1">
    <property type="entry name" value="MONOPOLIN COMPLEX SUBUNIT CSM1"/>
    <property type="match status" value="1"/>
</dbReference>
<reference evidence="4 5" key="1">
    <citation type="submission" date="2018-08" db="EMBL/GenBank/DDBJ databases">
        <title>Draft genome of the lignicolous fungus Coniochaeta pulveracea.</title>
        <authorList>
            <person name="Borstlap C.J."/>
            <person name="De Witt R.N."/>
            <person name="Botha A."/>
            <person name="Volschenk H."/>
        </authorList>
    </citation>
    <scope>NUCLEOTIDE SEQUENCE [LARGE SCALE GENOMIC DNA]</scope>
    <source>
        <strain evidence="4 5">CAB683</strain>
    </source>
</reference>
<dbReference type="InterPro" id="IPR040349">
    <property type="entry name" value="Csm1/Pcs1"/>
</dbReference>
<dbReference type="Pfam" id="PF12539">
    <property type="entry name" value="Csm1"/>
    <property type="match status" value="1"/>
</dbReference>
<dbReference type="GO" id="GO:0034506">
    <property type="term" value="C:chromosome, centromeric core domain"/>
    <property type="evidence" value="ECO:0007669"/>
    <property type="project" value="TreeGrafter"/>
</dbReference>
<keyword evidence="1" id="KW-0175">Coiled coil</keyword>
<dbReference type="CDD" id="cd23787">
    <property type="entry name" value="RWD_CSM1"/>
    <property type="match status" value="1"/>
</dbReference>
<dbReference type="Gene3D" id="3.90.1150.80">
    <property type="match status" value="1"/>
</dbReference>
<dbReference type="Proteomes" id="UP000275385">
    <property type="component" value="Unassembled WGS sequence"/>
</dbReference>
<feature type="domain" description="Monopolin complex subunit Csm1/Pcs1 C-terminal" evidence="3">
    <location>
        <begin position="468"/>
        <end position="555"/>
    </location>
</feature>
<accession>A0A420YLZ3</accession>
<comment type="caution">
    <text evidence="4">The sequence shown here is derived from an EMBL/GenBank/DDBJ whole genome shotgun (WGS) entry which is preliminary data.</text>
</comment>
<dbReference type="GO" id="GO:0072686">
    <property type="term" value="C:mitotic spindle"/>
    <property type="evidence" value="ECO:0007669"/>
    <property type="project" value="TreeGrafter"/>
</dbReference>
<dbReference type="AlphaFoldDB" id="A0A420YLZ3"/>
<dbReference type="GO" id="GO:0033551">
    <property type="term" value="C:monopolin complex"/>
    <property type="evidence" value="ECO:0007669"/>
    <property type="project" value="InterPro"/>
</dbReference>
<dbReference type="InterPro" id="IPR038608">
    <property type="entry name" value="Csm1/Pcs1_C_sf"/>
</dbReference>
<feature type="region of interest" description="Disordered" evidence="2">
    <location>
        <begin position="16"/>
        <end position="203"/>
    </location>
</feature>
<sequence>MPKAARSSLLKLVIADSSDDEFASSPADTRPVKPIKPAATTRKKAEMPAAKKGAGRAATTKKTATAAAKVTKPAPKKTASAGRRRSGKLATAIEDTEEVQEALQDKPVNRKAPAKARGRKPAATEEIEVHPEEGVDSIVVTPQPAPKKGRGRPKKAGEDISEIPETQQTPAKAAPARRGRKAKAPVAEVVEIPETQLPQDDEGDEIAELEDTTVIHAAAEDERVVPGAFPADAIPDSVVRHTRQVAKETVPRRGRPRATRAEPELDDEEIEVRPHQQLAGTKRPAAFDDDDFGSDEARRSQIVSLEERYANLKNRHQDLRETVVRDAERNFDRLKAQTEEKAAVAERLIASVKFELTTLKAELAMQKKQVTQTISEKAKLEASYKTELDRSTTENNRLRTQVADLTKSLAEVTKSLSDAKAESKNLVTKLAAARTAEAAKVVPGSAMKPGPANRQQNADALHAARQMQLKEDMYADLTALIVRAVKKEGDDDVFDCLQTGPNGTLHFKLAVTNDDPAKDYDAAQYIYTPQLDSSRDRALIELLPDFLTTEIAFPRAQLAKFYIRVVRALNTDPPPADESDSEEDVSEEITVA</sequence>
<keyword evidence="5" id="KW-1185">Reference proteome</keyword>
<feature type="compositionally biased region" description="Acidic residues" evidence="2">
    <location>
        <begin position="575"/>
        <end position="592"/>
    </location>
</feature>
<feature type="region of interest" description="Disordered" evidence="2">
    <location>
        <begin position="242"/>
        <end position="295"/>
    </location>
</feature>
<dbReference type="PANTHER" id="PTHR28006">
    <property type="entry name" value="MONOPOLIN COMPLEX SUBUNIT CSM1"/>
    <property type="match status" value="1"/>
</dbReference>
<dbReference type="InterPro" id="IPR020981">
    <property type="entry name" value="Csm1/Pcs1_C"/>
</dbReference>
<name>A0A420YLZ3_9PEZI</name>
<dbReference type="GO" id="GO:1990644">
    <property type="term" value="F:microtubule site clamp"/>
    <property type="evidence" value="ECO:0007669"/>
    <property type="project" value="TreeGrafter"/>
</dbReference>
<evidence type="ECO:0000313" key="4">
    <source>
        <dbReference type="EMBL" id="RKU48923.1"/>
    </source>
</evidence>
<dbReference type="FunFam" id="3.90.1150.80:FF:000001">
    <property type="entry name" value="Chromosome segregation protein (Pcs1)"/>
    <property type="match status" value="1"/>
</dbReference>
<evidence type="ECO:0000256" key="2">
    <source>
        <dbReference type="SAM" id="MobiDB-lite"/>
    </source>
</evidence>
<feature type="coiled-coil region" evidence="1">
    <location>
        <begin position="388"/>
        <end position="422"/>
    </location>
</feature>
<protein>
    <recommendedName>
        <fullName evidence="3">Monopolin complex subunit Csm1/Pcs1 C-terminal domain-containing protein</fullName>
    </recommendedName>
</protein>
<proteinExistence type="predicted"/>
<evidence type="ECO:0000313" key="5">
    <source>
        <dbReference type="Proteomes" id="UP000275385"/>
    </source>
</evidence>